<evidence type="ECO:0000259" key="6">
    <source>
        <dbReference type="SMART" id="SM01340"/>
    </source>
</evidence>
<dbReference type="InterPro" id="IPR014790">
    <property type="entry name" value="MutL_C"/>
</dbReference>
<evidence type="ECO:0000259" key="5">
    <source>
        <dbReference type="SMART" id="SM00853"/>
    </source>
</evidence>
<dbReference type="Proteomes" id="UP000501676">
    <property type="component" value="Chromosome"/>
</dbReference>
<dbReference type="Gene3D" id="3.30.565.10">
    <property type="entry name" value="Histidine kinase-like ATPase, C-terminal domain"/>
    <property type="match status" value="1"/>
</dbReference>
<dbReference type="GO" id="GO:0006298">
    <property type="term" value="P:mismatch repair"/>
    <property type="evidence" value="ECO:0007669"/>
    <property type="project" value="UniProtKB-UniRule"/>
</dbReference>
<comment type="similarity">
    <text evidence="1 4">Belongs to the DNA mismatch repair MutL/HexB family.</text>
</comment>
<dbReference type="InterPro" id="IPR014721">
    <property type="entry name" value="Ribsml_uS5_D2-typ_fold_subgr"/>
</dbReference>
<dbReference type="InterPro" id="IPR038973">
    <property type="entry name" value="MutL/Mlh/Pms-like"/>
</dbReference>
<dbReference type="AlphaFoldDB" id="A0A6G7B7V0"/>
<dbReference type="CDD" id="cd16926">
    <property type="entry name" value="HATPase_MutL-MLH-PMS-like"/>
    <property type="match status" value="1"/>
</dbReference>
<evidence type="ECO:0000313" key="8">
    <source>
        <dbReference type="Proteomes" id="UP000501676"/>
    </source>
</evidence>
<dbReference type="Gene3D" id="3.30.1540.20">
    <property type="entry name" value="MutL, C-terminal domain, dimerisation subdomain"/>
    <property type="match status" value="1"/>
</dbReference>
<gene>
    <name evidence="4 7" type="primary">mutL</name>
    <name evidence="7" type="ORF">G6Z83_01840</name>
</gene>
<dbReference type="SMART" id="SM00853">
    <property type="entry name" value="MutL_C"/>
    <property type="match status" value="1"/>
</dbReference>
<dbReference type="InterPro" id="IPR013507">
    <property type="entry name" value="DNA_mismatch_S5_2-like"/>
</dbReference>
<reference evidence="7 8" key="1">
    <citation type="submission" date="2020-02" db="EMBL/GenBank/DDBJ databases">
        <title>Complete genome sequences of six Lactobacillus iners strains isolated from the human vagina.</title>
        <authorList>
            <person name="France M.T."/>
            <person name="Rutt L."/>
            <person name="Narina S."/>
            <person name="Arbaugh S."/>
            <person name="Humphrys M.S."/>
            <person name="Ma B."/>
            <person name="Hayward M.R."/>
            <person name="Relman D."/>
            <person name="Kwon D.S."/>
            <person name="Ravel J."/>
        </authorList>
    </citation>
    <scope>NUCLEOTIDE SEQUENCE [LARGE SCALE GENOMIC DNA]</scope>
    <source>
        <strain evidence="7 8">C0210C1</strain>
    </source>
</reference>
<dbReference type="Pfam" id="PF13589">
    <property type="entry name" value="HATPase_c_3"/>
    <property type="match status" value="1"/>
</dbReference>
<keyword evidence="3 4" id="KW-0234">DNA repair</keyword>
<dbReference type="SUPFAM" id="SSF54211">
    <property type="entry name" value="Ribosomal protein S5 domain 2-like"/>
    <property type="match status" value="1"/>
</dbReference>
<dbReference type="InterPro" id="IPR002099">
    <property type="entry name" value="MutL/Mlh/PMS"/>
</dbReference>
<keyword evidence="7" id="KW-0540">Nuclease</keyword>
<dbReference type="InterPro" id="IPR042120">
    <property type="entry name" value="MutL_C_dimsub"/>
</dbReference>
<protein>
    <recommendedName>
        <fullName evidence="4">DNA mismatch repair protein MutL</fullName>
    </recommendedName>
</protein>
<dbReference type="HAMAP" id="MF_00149">
    <property type="entry name" value="DNA_mis_repair"/>
    <property type="match status" value="1"/>
</dbReference>
<dbReference type="GO" id="GO:0016887">
    <property type="term" value="F:ATP hydrolysis activity"/>
    <property type="evidence" value="ECO:0007669"/>
    <property type="project" value="InterPro"/>
</dbReference>
<dbReference type="InterPro" id="IPR036890">
    <property type="entry name" value="HATPase_C_sf"/>
</dbReference>
<keyword evidence="7" id="KW-0255">Endonuclease</keyword>
<keyword evidence="2 4" id="KW-0227">DNA damage</keyword>
<dbReference type="InterPro" id="IPR020568">
    <property type="entry name" value="Ribosomal_Su5_D2-typ_SF"/>
</dbReference>
<dbReference type="Pfam" id="PF01119">
    <property type="entry name" value="DNA_mis_repair"/>
    <property type="match status" value="1"/>
</dbReference>
<evidence type="ECO:0000256" key="4">
    <source>
        <dbReference type="HAMAP-Rule" id="MF_00149"/>
    </source>
</evidence>
<dbReference type="Gene3D" id="3.30.1370.100">
    <property type="entry name" value="MutL, C-terminal domain, regulatory subdomain"/>
    <property type="match status" value="1"/>
</dbReference>
<dbReference type="GO" id="GO:0004519">
    <property type="term" value="F:endonuclease activity"/>
    <property type="evidence" value="ECO:0007669"/>
    <property type="project" value="UniProtKB-KW"/>
</dbReference>
<evidence type="ECO:0000313" key="7">
    <source>
        <dbReference type="EMBL" id="QIH23488.1"/>
    </source>
</evidence>
<dbReference type="GO" id="GO:0005524">
    <property type="term" value="F:ATP binding"/>
    <property type="evidence" value="ECO:0007669"/>
    <property type="project" value="InterPro"/>
</dbReference>
<evidence type="ECO:0000256" key="1">
    <source>
        <dbReference type="ARBA" id="ARBA00006082"/>
    </source>
</evidence>
<comment type="function">
    <text evidence="4">This protein is involved in the repair of mismatches in DNA. It is required for dam-dependent methyl-directed DNA mismatch repair. May act as a 'molecular matchmaker', a protein that promotes the formation of a stable complex between two or more DNA-binding proteins in an ATP-dependent manner without itself being part of a final effector complex.</text>
</comment>
<dbReference type="GO" id="GO:0032300">
    <property type="term" value="C:mismatch repair complex"/>
    <property type="evidence" value="ECO:0007669"/>
    <property type="project" value="InterPro"/>
</dbReference>
<dbReference type="NCBIfam" id="TIGR00585">
    <property type="entry name" value="mutl"/>
    <property type="match status" value="1"/>
</dbReference>
<keyword evidence="7" id="KW-0378">Hydrolase</keyword>
<organism evidence="7 8">
    <name type="scientific">Lactobacillus iners</name>
    <dbReference type="NCBI Taxonomy" id="147802"/>
    <lineage>
        <taxon>Bacteria</taxon>
        <taxon>Bacillati</taxon>
        <taxon>Bacillota</taxon>
        <taxon>Bacilli</taxon>
        <taxon>Lactobacillales</taxon>
        <taxon>Lactobacillaceae</taxon>
        <taxon>Lactobacillus</taxon>
    </lineage>
</organism>
<evidence type="ECO:0000256" key="3">
    <source>
        <dbReference type="ARBA" id="ARBA00023204"/>
    </source>
</evidence>
<dbReference type="EMBL" id="CP049228">
    <property type="protein sequence ID" value="QIH23488.1"/>
    <property type="molecule type" value="Genomic_DNA"/>
</dbReference>
<dbReference type="GO" id="GO:0030983">
    <property type="term" value="F:mismatched DNA binding"/>
    <property type="evidence" value="ECO:0007669"/>
    <property type="project" value="InterPro"/>
</dbReference>
<dbReference type="RefSeq" id="WP_164823911.1">
    <property type="nucleotide sequence ID" value="NZ_CP049228.1"/>
</dbReference>
<dbReference type="SUPFAM" id="SSF118116">
    <property type="entry name" value="DNA mismatch repair protein MutL"/>
    <property type="match status" value="1"/>
</dbReference>
<evidence type="ECO:0000256" key="2">
    <source>
        <dbReference type="ARBA" id="ARBA00022763"/>
    </source>
</evidence>
<dbReference type="CDD" id="cd00782">
    <property type="entry name" value="MutL_Trans"/>
    <property type="match status" value="1"/>
</dbReference>
<dbReference type="InterPro" id="IPR014762">
    <property type="entry name" value="DNA_mismatch_repair_CS"/>
</dbReference>
<dbReference type="InterPro" id="IPR020667">
    <property type="entry name" value="DNA_mismatch_repair_MutL"/>
</dbReference>
<dbReference type="InterPro" id="IPR037198">
    <property type="entry name" value="MutL_C_sf"/>
</dbReference>
<dbReference type="SMART" id="SM01340">
    <property type="entry name" value="DNA_mis_repair"/>
    <property type="match status" value="1"/>
</dbReference>
<dbReference type="InterPro" id="IPR042121">
    <property type="entry name" value="MutL_C_regsub"/>
</dbReference>
<dbReference type="PANTHER" id="PTHR10073">
    <property type="entry name" value="DNA MISMATCH REPAIR PROTEIN MLH, PMS, MUTL"/>
    <property type="match status" value="1"/>
</dbReference>
<feature type="domain" description="MutL C-terminal dimerisation" evidence="5">
    <location>
        <begin position="444"/>
        <end position="578"/>
    </location>
</feature>
<dbReference type="PROSITE" id="PS00058">
    <property type="entry name" value="DNA_MISMATCH_REPAIR_1"/>
    <property type="match status" value="1"/>
</dbReference>
<dbReference type="FunFam" id="3.30.565.10:FF:000003">
    <property type="entry name" value="DNA mismatch repair endonuclease MutL"/>
    <property type="match status" value="1"/>
</dbReference>
<proteinExistence type="inferred from homology"/>
<dbReference type="Gene3D" id="3.30.230.10">
    <property type="match status" value="1"/>
</dbReference>
<dbReference type="SUPFAM" id="SSF55874">
    <property type="entry name" value="ATPase domain of HSP90 chaperone/DNA topoisomerase II/histidine kinase"/>
    <property type="match status" value="1"/>
</dbReference>
<dbReference type="Pfam" id="PF08676">
    <property type="entry name" value="MutL_C"/>
    <property type="match status" value="1"/>
</dbReference>
<sequence length="625" mass="69986">MTKIHKLSSELTNQIAAGEVIERPASVIKELCENALDAGSTRIKIDFIDAGLKQIVVQDNGSGIAADEIDLAFMRHATSKINTNHDLFNIATLGFRGEALASIAAVAKVDIVTNTGDVNGIHAIFEDSNKVKQEAIASPQGTKIVVKDLFYNTPARLKYLKSERTEIMKIVDIVNRLALGYPQVSFELTNQQKQLLKTTGHDDLRQTAANIYGIKVAEKMLAIYAQSPDFKIAGLISRADDTRSTRNFITLLLNTRYVKNYRLVQAIVDGYGTRLLKGRYPFAIVKIDLDPLLVDVNVHPTKQEVRLSKESELARLIVRTIDQALGATEHEIASFDDATESKQTKLDQLEFNLNEAVVDTSRIPVEFSIPNDLTDDSSKVKEDDTTFVSLKHPRQDEHYLVTTTWDANVQAQTALSPFSASSLSSEVTTSSEQILVNKLPQLQCLGQMHEYLLATADNDLYIVDQVAADNRLAFDKLLLQMQAENNYEQTLLDNIILDFSMIDFLKVQDKLADFKKLGLNLEEFGGRSFVLQEYPLWLENCDQIQIKAVIDLILAHINAPLDKIRIELAKKIVATKHIRRKSLNSLEMVEMLTSLSNSSNPYHDPFGKIIIAKISENDLRKLFQK</sequence>
<accession>A0A6G7B7V0</accession>
<name>A0A6G7B7V0_9LACO</name>
<dbReference type="PANTHER" id="PTHR10073:SF12">
    <property type="entry name" value="DNA MISMATCH REPAIR PROTEIN MLH1"/>
    <property type="match status" value="1"/>
</dbReference>
<feature type="domain" description="DNA mismatch repair protein S5" evidence="6">
    <location>
        <begin position="208"/>
        <end position="326"/>
    </location>
</feature>
<dbReference type="GO" id="GO:0140664">
    <property type="term" value="F:ATP-dependent DNA damage sensor activity"/>
    <property type="evidence" value="ECO:0007669"/>
    <property type="project" value="InterPro"/>
</dbReference>